<dbReference type="OrthoDB" id="3696880at2"/>
<comment type="caution">
    <text evidence="1">The sequence shown here is derived from an EMBL/GenBank/DDBJ whole genome shotgun (WGS) entry which is preliminary data.</text>
</comment>
<proteinExistence type="predicted"/>
<name>A0A426JIP6_9PSEU</name>
<accession>A0A426JIP6</accession>
<gene>
    <name evidence="1" type="ORF">EIL87_25730</name>
</gene>
<dbReference type="AlphaFoldDB" id="A0A426JIP6"/>
<dbReference type="RefSeq" id="WP_125093138.1">
    <property type="nucleotide sequence ID" value="NZ_RSAA01000035.1"/>
</dbReference>
<evidence type="ECO:0008006" key="3">
    <source>
        <dbReference type="Google" id="ProtNLM"/>
    </source>
</evidence>
<keyword evidence="2" id="KW-1185">Reference proteome</keyword>
<sequence>MAENLRAIPGELSGFGRLLDRNAGHLRKIGGWAERTASDTSGFTGLMVTLVPAVEAATALYGGTLDLAQAALKKVQADLADVVSDYEETERAIAAMFQKIQSELDEVKV</sequence>
<organism evidence="1 2">
    <name type="scientific">Saccharopolyspora rhizosphaerae</name>
    <dbReference type="NCBI Taxonomy" id="2492662"/>
    <lineage>
        <taxon>Bacteria</taxon>
        <taxon>Bacillati</taxon>
        <taxon>Actinomycetota</taxon>
        <taxon>Actinomycetes</taxon>
        <taxon>Pseudonocardiales</taxon>
        <taxon>Pseudonocardiaceae</taxon>
        <taxon>Saccharopolyspora</taxon>
    </lineage>
</organism>
<protein>
    <recommendedName>
        <fullName evidence="3">ESX-1 secretion-associated protein</fullName>
    </recommendedName>
</protein>
<evidence type="ECO:0000313" key="2">
    <source>
        <dbReference type="Proteomes" id="UP000274515"/>
    </source>
</evidence>
<evidence type="ECO:0000313" key="1">
    <source>
        <dbReference type="EMBL" id="RRO13052.1"/>
    </source>
</evidence>
<reference evidence="1 2" key="1">
    <citation type="submission" date="2018-11" db="EMBL/GenBank/DDBJ databases">
        <title>Saccharopolyspora rhizosphaerae sp. nov., an actinomycete isolated from rhizosphere soil in Thailand.</title>
        <authorList>
            <person name="Intra B."/>
            <person name="Euanorasetr J."/>
            <person name="Take A."/>
            <person name="Inahashi Y."/>
            <person name="Mori M."/>
            <person name="Panbangred W."/>
            <person name="Matsumoto A."/>
        </authorList>
    </citation>
    <scope>NUCLEOTIDE SEQUENCE [LARGE SCALE GENOMIC DNA]</scope>
    <source>
        <strain evidence="1 2">H219</strain>
    </source>
</reference>
<dbReference type="Proteomes" id="UP000274515">
    <property type="component" value="Unassembled WGS sequence"/>
</dbReference>
<dbReference type="EMBL" id="RSAA01000035">
    <property type="protein sequence ID" value="RRO13052.1"/>
    <property type="molecule type" value="Genomic_DNA"/>
</dbReference>